<keyword evidence="4" id="KW-0804">Transcription</keyword>
<dbReference type="NCBIfam" id="TIGR02937">
    <property type="entry name" value="sigma70-ECF"/>
    <property type="match status" value="1"/>
</dbReference>
<evidence type="ECO:0000256" key="5">
    <source>
        <dbReference type="SAM" id="MobiDB-lite"/>
    </source>
</evidence>
<dbReference type="PANTHER" id="PTHR43133">
    <property type="entry name" value="RNA POLYMERASE ECF-TYPE SIGMA FACTO"/>
    <property type="match status" value="1"/>
</dbReference>
<reference evidence="8" key="1">
    <citation type="submission" date="2020-02" db="EMBL/GenBank/DDBJ databases">
        <authorList>
            <person name="Meier V. D."/>
        </authorList>
    </citation>
    <scope>NUCLEOTIDE SEQUENCE</scope>
    <source>
        <strain evidence="8">AVDCRST_MAG47</strain>
    </source>
</reference>
<name>A0A6J4MUA6_9ACTN</name>
<dbReference type="GO" id="GO:0006352">
    <property type="term" value="P:DNA-templated transcription initiation"/>
    <property type="evidence" value="ECO:0007669"/>
    <property type="project" value="InterPro"/>
</dbReference>
<evidence type="ECO:0000313" key="8">
    <source>
        <dbReference type="EMBL" id="CAA9366718.1"/>
    </source>
</evidence>
<feature type="domain" description="RNA polymerase sigma-70 region 2" evidence="6">
    <location>
        <begin position="20"/>
        <end position="87"/>
    </location>
</feature>
<dbReference type="Pfam" id="PF04542">
    <property type="entry name" value="Sigma70_r2"/>
    <property type="match status" value="1"/>
</dbReference>
<feature type="compositionally biased region" description="Low complexity" evidence="5">
    <location>
        <begin position="171"/>
        <end position="190"/>
    </location>
</feature>
<evidence type="ECO:0000256" key="1">
    <source>
        <dbReference type="ARBA" id="ARBA00010641"/>
    </source>
</evidence>
<dbReference type="InterPro" id="IPR039425">
    <property type="entry name" value="RNA_pol_sigma-70-like"/>
</dbReference>
<protein>
    <submittedName>
        <fullName evidence="8">RNA polymerase ECF-type sigma factor</fullName>
    </submittedName>
</protein>
<gene>
    <name evidence="8" type="ORF">AVDCRST_MAG47-660</name>
</gene>
<organism evidence="8">
    <name type="scientific">uncultured Nocardioidaceae bacterium</name>
    <dbReference type="NCBI Taxonomy" id="253824"/>
    <lineage>
        <taxon>Bacteria</taxon>
        <taxon>Bacillati</taxon>
        <taxon>Actinomycetota</taxon>
        <taxon>Actinomycetes</taxon>
        <taxon>Propionibacteriales</taxon>
        <taxon>Nocardioidaceae</taxon>
        <taxon>environmental samples</taxon>
    </lineage>
</organism>
<evidence type="ECO:0000259" key="7">
    <source>
        <dbReference type="Pfam" id="PF08281"/>
    </source>
</evidence>
<dbReference type="InterPro" id="IPR013324">
    <property type="entry name" value="RNA_pol_sigma_r3/r4-like"/>
</dbReference>
<keyword evidence="2" id="KW-0805">Transcription regulation</keyword>
<feature type="domain" description="RNA polymerase sigma factor 70 region 4 type 2" evidence="7">
    <location>
        <begin position="116"/>
        <end position="166"/>
    </location>
</feature>
<proteinExistence type="inferred from homology"/>
<dbReference type="GO" id="GO:0016987">
    <property type="term" value="F:sigma factor activity"/>
    <property type="evidence" value="ECO:0007669"/>
    <property type="project" value="UniProtKB-KW"/>
</dbReference>
<dbReference type="InterPro" id="IPR014284">
    <property type="entry name" value="RNA_pol_sigma-70_dom"/>
</dbReference>
<comment type="similarity">
    <text evidence="1">Belongs to the sigma-70 factor family. ECF subfamily.</text>
</comment>
<feature type="region of interest" description="Disordered" evidence="5">
    <location>
        <begin position="166"/>
        <end position="190"/>
    </location>
</feature>
<dbReference type="InterPro" id="IPR036388">
    <property type="entry name" value="WH-like_DNA-bd_sf"/>
</dbReference>
<dbReference type="InterPro" id="IPR007627">
    <property type="entry name" value="RNA_pol_sigma70_r2"/>
</dbReference>
<evidence type="ECO:0000256" key="4">
    <source>
        <dbReference type="ARBA" id="ARBA00023163"/>
    </source>
</evidence>
<dbReference type="EMBL" id="CADCUK010000046">
    <property type="protein sequence ID" value="CAA9366718.1"/>
    <property type="molecule type" value="Genomic_DNA"/>
</dbReference>
<dbReference type="Gene3D" id="1.10.1740.10">
    <property type="match status" value="1"/>
</dbReference>
<dbReference type="GO" id="GO:0003677">
    <property type="term" value="F:DNA binding"/>
    <property type="evidence" value="ECO:0007669"/>
    <property type="project" value="InterPro"/>
</dbReference>
<dbReference type="InterPro" id="IPR013325">
    <property type="entry name" value="RNA_pol_sigma_r2"/>
</dbReference>
<dbReference type="Pfam" id="PF08281">
    <property type="entry name" value="Sigma70_r4_2"/>
    <property type="match status" value="1"/>
</dbReference>
<dbReference type="InterPro" id="IPR013249">
    <property type="entry name" value="RNA_pol_sigma70_r4_t2"/>
</dbReference>
<sequence>MSTSAPGSPAAREARFRAVYEATYDDLLRFAQRRVHPTHAEDVAADVFLVAWRRFDEMPQRIDDARPWLFGVARATMLNHRRGERRRDALAVRIADGTARQLASAEDELAAYRLDLASAWARLSATEQEVISLAVWEGLDSAGAGVVLGCSATAYRLRLSRARRSLRRHATSPTSSPAPTSATTTQGPLR</sequence>
<dbReference type="PANTHER" id="PTHR43133:SF25">
    <property type="entry name" value="RNA POLYMERASE SIGMA FACTOR RFAY-RELATED"/>
    <property type="match status" value="1"/>
</dbReference>
<dbReference type="AlphaFoldDB" id="A0A6J4MUA6"/>
<dbReference type="SUPFAM" id="SSF88659">
    <property type="entry name" value="Sigma3 and sigma4 domains of RNA polymerase sigma factors"/>
    <property type="match status" value="1"/>
</dbReference>
<evidence type="ECO:0000259" key="6">
    <source>
        <dbReference type="Pfam" id="PF04542"/>
    </source>
</evidence>
<dbReference type="SUPFAM" id="SSF88946">
    <property type="entry name" value="Sigma2 domain of RNA polymerase sigma factors"/>
    <property type="match status" value="1"/>
</dbReference>
<accession>A0A6J4MUA6</accession>
<evidence type="ECO:0000256" key="2">
    <source>
        <dbReference type="ARBA" id="ARBA00023015"/>
    </source>
</evidence>
<keyword evidence="3" id="KW-0731">Sigma factor</keyword>
<dbReference type="Gene3D" id="1.10.10.10">
    <property type="entry name" value="Winged helix-like DNA-binding domain superfamily/Winged helix DNA-binding domain"/>
    <property type="match status" value="1"/>
</dbReference>
<evidence type="ECO:0000256" key="3">
    <source>
        <dbReference type="ARBA" id="ARBA00023082"/>
    </source>
</evidence>